<feature type="domain" description="CinA C-terminal" evidence="1">
    <location>
        <begin position="7"/>
        <end position="162"/>
    </location>
</feature>
<dbReference type="EMBL" id="BATC01000015">
    <property type="protein sequence ID" value="GAD58957.1"/>
    <property type="molecule type" value="Genomic_DNA"/>
</dbReference>
<dbReference type="OrthoDB" id="9801454at2"/>
<accession>A0A8E0KN46</accession>
<dbReference type="Gene3D" id="3.90.950.20">
    <property type="entry name" value="CinA-like"/>
    <property type="match status" value="1"/>
</dbReference>
<dbReference type="AlphaFoldDB" id="A0A8E0KN46"/>
<dbReference type="Pfam" id="PF02464">
    <property type="entry name" value="CinA"/>
    <property type="match status" value="1"/>
</dbReference>
<protein>
    <submittedName>
        <fullName evidence="2">C-terminal domain of CinA type S</fullName>
    </submittedName>
</protein>
<dbReference type="RefSeq" id="WP_021697053.1">
    <property type="nucleotide sequence ID" value="NZ_BATC01000015.1"/>
</dbReference>
<evidence type="ECO:0000313" key="2">
    <source>
        <dbReference type="EMBL" id="GAD58957.1"/>
    </source>
</evidence>
<evidence type="ECO:0000259" key="1">
    <source>
        <dbReference type="Pfam" id="PF02464"/>
    </source>
</evidence>
<gene>
    <name evidence="2" type="ORF">MBEBAB_1207</name>
</gene>
<dbReference type="InterPro" id="IPR008136">
    <property type="entry name" value="CinA_C"/>
</dbReference>
<keyword evidence="3" id="KW-1185">Reference proteome</keyword>
<name>A0A8E0KN46_9CAUL</name>
<reference evidence="3" key="1">
    <citation type="journal article" date="2013" name="Genome Announc.">
        <title>Draft Genome Sequence of the Dimorphic Prosthecate Bacterium Brevundimonas abyssalis TAR-001T.</title>
        <authorList>
            <person name="Tsubouchi T."/>
            <person name="Nishi S."/>
            <person name="Usui K."/>
            <person name="Shimane Y."/>
            <person name="Takaki Y."/>
            <person name="Maruyama T."/>
            <person name="Hatada Y."/>
        </authorList>
    </citation>
    <scope>NUCLEOTIDE SEQUENCE [LARGE SCALE GENOMIC DNA]</scope>
    <source>
        <strain evidence="3">TAR-001</strain>
    </source>
</reference>
<dbReference type="NCBIfam" id="TIGR00199">
    <property type="entry name" value="PncC_domain"/>
    <property type="match status" value="1"/>
</dbReference>
<organism evidence="2 3">
    <name type="scientific">Brevundimonas abyssalis TAR-001</name>
    <dbReference type="NCBI Taxonomy" id="1391729"/>
    <lineage>
        <taxon>Bacteria</taxon>
        <taxon>Pseudomonadati</taxon>
        <taxon>Pseudomonadota</taxon>
        <taxon>Alphaproteobacteria</taxon>
        <taxon>Caulobacterales</taxon>
        <taxon>Caulobacteraceae</taxon>
        <taxon>Brevundimonas</taxon>
    </lineage>
</organism>
<evidence type="ECO:0000313" key="3">
    <source>
        <dbReference type="Proteomes" id="UP000016569"/>
    </source>
</evidence>
<proteinExistence type="predicted"/>
<sequence length="163" mass="16734">MFPADIEPLAKTITDRASDAGIMLATAESCTAGLLVAALTTVSGSAKAVDRGFVTYSNAAKAQMLGVDPELIDLHGAVSRSVAEAMAKGALETSGAGLAASVTGIAGPTGGTVEKPVGLVHFAVAHQDGRLIHREERFGDIGRDSVRLESVRTALRMMAEMLA</sequence>
<dbReference type="Proteomes" id="UP000016569">
    <property type="component" value="Unassembled WGS sequence"/>
</dbReference>
<dbReference type="SUPFAM" id="SSF142433">
    <property type="entry name" value="CinA-like"/>
    <property type="match status" value="1"/>
</dbReference>
<comment type="caution">
    <text evidence="2">The sequence shown here is derived from an EMBL/GenBank/DDBJ whole genome shotgun (WGS) entry which is preliminary data.</text>
</comment>
<dbReference type="InterPro" id="IPR036653">
    <property type="entry name" value="CinA-like_C"/>
</dbReference>